<reference evidence="1" key="1">
    <citation type="journal article" date="2015" name="Genome Announc.">
        <title>Draft Genome Sequence of Tolypothrix boutellei Strain VB521301.</title>
        <authorList>
            <person name="Chandrababunaidu M.M."/>
            <person name="Singh D."/>
            <person name="Sen D."/>
            <person name="Bhan S."/>
            <person name="Das S."/>
            <person name="Gupta A."/>
            <person name="Adhikary S.P."/>
            <person name="Tripathy S."/>
        </authorList>
    </citation>
    <scope>NUCLEOTIDE SEQUENCE</scope>
    <source>
        <strain evidence="1">VB521301</strain>
    </source>
</reference>
<proteinExistence type="predicted"/>
<organism evidence="1">
    <name type="scientific">Tolypothrix bouteillei VB521301</name>
    <dbReference type="NCBI Taxonomy" id="1479485"/>
    <lineage>
        <taxon>Bacteria</taxon>
        <taxon>Bacillati</taxon>
        <taxon>Cyanobacteriota</taxon>
        <taxon>Cyanophyceae</taxon>
        <taxon>Nostocales</taxon>
        <taxon>Tolypothrichaceae</taxon>
        <taxon>Tolypothrix</taxon>
    </lineage>
</organism>
<comment type="caution">
    <text evidence="1">The sequence shown here is derived from an EMBL/GenBank/DDBJ whole genome shotgun (WGS) entry which is preliminary data.</text>
</comment>
<name>A0A0C1N202_9CYAN</name>
<dbReference type="EMBL" id="JHEG02000066">
    <property type="protein sequence ID" value="KIE06431.1"/>
    <property type="molecule type" value="Genomic_DNA"/>
</dbReference>
<accession>A0A0C1N202</accession>
<evidence type="ECO:0000313" key="1">
    <source>
        <dbReference type="EMBL" id="KIE06431.1"/>
    </source>
</evidence>
<sequence length="70" mass="8090">MIEQKCQLKVDGKIEAIAYIEFMQTLCRAKETSAISSDRVFYPQLPVIPVFIRFWYRGLDSALAYPMKIG</sequence>
<dbReference type="AlphaFoldDB" id="A0A0C1N202"/>
<protein>
    <submittedName>
        <fullName evidence="1">Uncharacterized protein</fullName>
    </submittedName>
</protein>
<gene>
    <name evidence="1" type="ORF">DA73_0245215</name>
</gene>